<keyword evidence="4" id="KW-1185">Reference proteome</keyword>
<dbReference type="GO" id="GO:0016787">
    <property type="term" value="F:hydrolase activity"/>
    <property type="evidence" value="ECO:0007669"/>
    <property type="project" value="UniProtKB-KW"/>
</dbReference>
<accession>A0A3R9WRB5</accession>
<name>A0A3R9WRB5_9SPHN</name>
<protein>
    <submittedName>
        <fullName evidence="3">Altronate hydrolase</fullName>
    </submittedName>
</protein>
<gene>
    <name evidence="3" type="ORF">HMF7854_12285</name>
</gene>
<dbReference type="Proteomes" id="UP000274661">
    <property type="component" value="Unassembled WGS sequence"/>
</dbReference>
<dbReference type="CDD" id="cd11613">
    <property type="entry name" value="SAF_AH_GD"/>
    <property type="match status" value="1"/>
</dbReference>
<sequence length="99" mass="10429">MNAILLHPADNILVAIAPIGPGEPILLDGEAVPAAEAIDVGHKLARRPLSAGEKVVKYGVSIGSMTVAAERGAHVHLHNMKSDYIASHARDTLERSTHP</sequence>
<dbReference type="SMART" id="SM00858">
    <property type="entry name" value="SAF"/>
    <property type="match status" value="1"/>
</dbReference>
<organism evidence="3 4">
    <name type="scientific">Sphingomonas ginkgonis</name>
    <dbReference type="NCBI Taxonomy" id="2315330"/>
    <lineage>
        <taxon>Bacteria</taxon>
        <taxon>Pseudomonadati</taxon>
        <taxon>Pseudomonadota</taxon>
        <taxon>Alphaproteobacteria</taxon>
        <taxon>Sphingomonadales</taxon>
        <taxon>Sphingomonadaceae</taxon>
        <taxon>Sphingomonas</taxon>
    </lineage>
</organism>
<comment type="caution">
    <text evidence="3">The sequence shown here is derived from an EMBL/GenBank/DDBJ whole genome shotgun (WGS) entry which is preliminary data.</text>
</comment>
<reference evidence="3 4" key="1">
    <citation type="submission" date="2018-12" db="EMBL/GenBank/DDBJ databases">
        <title>Sphingomonas sp. HMF7854 Genome sequencing and assembly.</title>
        <authorList>
            <person name="Cha I."/>
            <person name="Kang H."/>
            <person name="Kim H."/>
            <person name="Kang J."/>
            <person name="Joh K."/>
        </authorList>
    </citation>
    <scope>NUCLEOTIDE SEQUENCE [LARGE SCALE GENOMIC DNA]</scope>
    <source>
        <strain evidence="3 4">HMF7854</strain>
    </source>
</reference>
<dbReference type="RefSeq" id="WP_126719356.1">
    <property type="nucleotide sequence ID" value="NZ_RWJF01000001.1"/>
</dbReference>
<dbReference type="InterPro" id="IPR013974">
    <property type="entry name" value="SAF"/>
</dbReference>
<keyword evidence="1" id="KW-0456">Lyase</keyword>
<dbReference type="Gene3D" id="2.30.130.110">
    <property type="match status" value="1"/>
</dbReference>
<dbReference type="GO" id="GO:0016829">
    <property type="term" value="F:lyase activity"/>
    <property type="evidence" value="ECO:0007669"/>
    <property type="project" value="UniProtKB-KW"/>
</dbReference>
<dbReference type="InterPro" id="IPR044144">
    <property type="entry name" value="SAF_UxaA/GarD"/>
</dbReference>
<dbReference type="OrthoDB" id="9804574at2"/>
<evidence type="ECO:0000259" key="2">
    <source>
        <dbReference type="SMART" id="SM00858"/>
    </source>
</evidence>
<dbReference type="AlphaFoldDB" id="A0A3R9WRB5"/>
<evidence type="ECO:0000313" key="3">
    <source>
        <dbReference type="EMBL" id="RST31529.1"/>
    </source>
</evidence>
<proteinExistence type="predicted"/>
<evidence type="ECO:0000256" key="1">
    <source>
        <dbReference type="ARBA" id="ARBA00023239"/>
    </source>
</evidence>
<feature type="domain" description="SAF" evidence="2">
    <location>
        <begin position="10"/>
        <end position="81"/>
    </location>
</feature>
<evidence type="ECO:0000313" key="4">
    <source>
        <dbReference type="Proteomes" id="UP000274661"/>
    </source>
</evidence>
<keyword evidence="3" id="KW-0378">Hydrolase</keyword>
<dbReference type="EMBL" id="RWJF01000001">
    <property type="protein sequence ID" value="RST31529.1"/>
    <property type="molecule type" value="Genomic_DNA"/>
</dbReference>